<dbReference type="Proteomes" id="UP001140510">
    <property type="component" value="Unassembled WGS sequence"/>
</dbReference>
<dbReference type="EMBL" id="JAPEVA010000047">
    <property type="protein sequence ID" value="KAJ4403915.1"/>
    <property type="molecule type" value="Genomic_DNA"/>
</dbReference>
<accession>A0A9W8ZDQ4</accession>
<evidence type="ECO:0000313" key="4">
    <source>
        <dbReference type="Proteomes" id="UP001140510"/>
    </source>
</evidence>
<dbReference type="Pfam" id="PF12735">
    <property type="entry name" value="IgD3_Trs65"/>
    <property type="match status" value="1"/>
</dbReference>
<dbReference type="AlphaFoldDB" id="A0A9W8ZDQ4"/>
<protein>
    <recommendedName>
        <fullName evidence="2">Trafficking protein particle complex II-specific subunit 65 IgD3 domain-containing protein</fullName>
    </recommendedName>
</protein>
<reference evidence="3" key="1">
    <citation type="submission" date="2022-10" db="EMBL/GenBank/DDBJ databases">
        <title>Tapping the CABI collections for fungal endophytes: first genome assemblies for Collariella, Neodidymelliopsis, Ascochyta clinopodiicola, Didymella pomorum, Didymosphaeria variabile, Neocosmospora piperis and Neocucurbitaria cava.</title>
        <authorList>
            <person name="Hill R."/>
        </authorList>
    </citation>
    <scope>NUCLEOTIDE SEQUENCE</scope>
    <source>
        <strain evidence="3">IMI 355091</strain>
    </source>
</reference>
<dbReference type="GO" id="GO:1990071">
    <property type="term" value="C:TRAPPII protein complex"/>
    <property type="evidence" value="ECO:0007669"/>
    <property type="project" value="InterPro"/>
</dbReference>
<dbReference type="InterPro" id="IPR024662">
    <property type="entry name" value="Trs65"/>
</dbReference>
<dbReference type="OrthoDB" id="5345392at2759"/>
<evidence type="ECO:0000259" key="2">
    <source>
        <dbReference type="Pfam" id="PF12735"/>
    </source>
</evidence>
<dbReference type="PANTHER" id="PTHR28159:SF1">
    <property type="entry name" value="TRAFFICKING PROTEIN PARTICLE COMPLEX II-SPECIFIC SUBUNIT 65"/>
    <property type="match status" value="1"/>
</dbReference>
<evidence type="ECO:0000256" key="1">
    <source>
        <dbReference type="SAM" id="MobiDB-lite"/>
    </source>
</evidence>
<keyword evidence="4" id="KW-1185">Reference proteome</keyword>
<dbReference type="GO" id="GO:0006891">
    <property type="term" value="P:intra-Golgi vesicle-mediated transport"/>
    <property type="evidence" value="ECO:0007669"/>
    <property type="project" value="InterPro"/>
</dbReference>
<comment type="caution">
    <text evidence="3">The sequence shown here is derived from an EMBL/GenBank/DDBJ whole genome shotgun (WGS) entry which is preliminary data.</text>
</comment>
<dbReference type="GO" id="GO:0005802">
    <property type="term" value="C:trans-Golgi network"/>
    <property type="evidence" value="ECO:0007669"/>
    <property type="project" value="TreeGrafter"/>
</dbReference>
<feature type="compositionally biased region" description="Low complexity" evidence="1">
    <location>
        <begin position="390"/>
        <end position="399"/>
    </location>
</feature>
<name>A0A9W8ZDQ4_9PLEO</name>
<gene>
    <name evidence="3" type="ORF">N0V91_006217</name>
</gene>
<feature type="domain" description="Trafficking protein particle complex II-specific subunit 65 IgD3" evidence="2">
    <location>
        <begin position="408"/>
        <end position="570"/>
    </location>
</feature>
<feature type="region of interest" description="Disordered" evidence="1">
    <location>
        <begin position="390"/>
        <end position="409"/>
    </location>
</feature>
<organism evidence="3 4">
    <name type="scientific">Didymella pomorum</name>
    <dbReference type="NCBI Taxonomy" id="749634"/>
    <lineage>
        <taxon>Eukaryota</taxon>
        <taxon>Fungi</taxon>
        <taxon>Dikarya</taxon>
        <taxon>Ascomycota</taxon>
        <taxon>Pezizomycotina</taxon>
        <taxon>Dothideomycetes</taxon>
        <taxon>Pleosporomycetidae</taxon>
        <taxon>Pleosporales</taxon>
        <taxon>Pleosporineae</taxon>
        <taxon>Didymellaceae</taxon>
        <taxon>Didymella</taxon>
    </lineage>
</organism>
<sequence length="579" mass="62216">MSSEEEPRASLDFAESSVLEAIAPAASNVDIEEAFNSWDGTVGDEGASILPFVKQRHVLLFGMLDELLPIYVVFRTPLLEDEALKSYLDRLAVNLDVFAFGTAPGPDQEMKALPKELIYSETIKDTNEPTIVLHENDDGKHAYVFWKVEVAIARPQGRFHKPAIYFQPTASLKPDVTARKPLSKDDYLPSRVPPALNLLQSFEHDPALAGIHPRLSAMRISKIAPSAPLAREMVRPIKTGQRPLFRVVPPLMWRTRFAAVHTSLADLSLLASLDIEVASYTSYTVSIKSVNLSVLGGDIKPLTTIDTSTPSSPGDQLSYLYKATPDLGADGTPLLGSKGHILTLAISASIHISSSCTPQVSISWKTPVDFASEARANLLKAAHRLSSTSHRLSSASHTSIKSPDALPAADSEAPAHTISLTLTVTGPPRVKVGEPFTWSVFIVNRSSAARRLAIMVIPRRALSAHRPTSSASSIGRAAPGGAEGKELLAPAVLDENIVYGRQKGSKAEVTELVCLTTDIRLGQLTAGSCYTADLKFVALVAGVQAVECVRVVDLATNETADVRDLPSIVAMEDGKGAEE</sequence>
<dbReference type="PANTHER" id="PTHR28159">
    <property type="entry name" value="TRAFFICKING PROTEIN PARTICLE COMPLEX II-SPECIFIC SUBUNIT 65"/>
    <property type="match status" value="1"/>
</dbReference>
<proteinExistence type="predicted"/>
<dbReference type="InterPro" id="IPR055420">
    <property type="entry name" value="IgD3_Trs65"/>
</dbReference>
<evidence type="ECO:0000313" key="3">
    <source>
        <dbReference type="EMBL" id="KAJ4403915.1"/>
    </source>
</evidence>